<proteinExistence type="predicted"/>
<evidence type="ECO:0000313" key="1">
    <source>
        <dbReference type="EMBL" id="GAA5156731.1"/>
    </source>
</evidence>
<dbReference type="SUPFAM" id="SSF52540">
    <property type="entry name" value="P-loop containing nucleoside triphosphate hydrolases"/>
    <property type="match status" value="1"/>
</dbReference>
<dbReference type="InterPro" id="IPR027417">
    <property type="entry name" value="P-loop_NTPase"/>
</dbReference>
<dbReference type="Pfam" id="PF13671">
    <property type="entry name" value="AAA_33"/>
    <property type="match status" value="1"/>
</dbReference>
<gene>
    <name evidence="1" type="ORF">GCM10023340_45380</name>
</gene>
<evidence type="ECO:0000313" key="2">
    <source>
        <dbReference type="Proteomes" id="UP001500221"/>
    </source>
</evidence>
<reference evidence="2" key="1">
    <citation type="journal article" date="2019" name="Int. J. Syst. Evol. Microbiol.">
        <title>The Global Catalogue of Microorganisms (GCM) 10K type strain sequencing project: providing services to taxonomists for standard genome sequencing and annotation.</title>
        <authorList>
            <consortium name="The Broad Institute Genomics Platform"/>
            <consortium name="The Broad Institute Genome Sequencing Center for Infectious Disease"/>
            <person name="Wu L."/>
            <person name="Ma J."/>
        </authorList>
    </citation>
    <scope>NUCLEOTIDE SEQUENCE [LARGE SCALE GENOMIC DNA]</scope>
    <source>
        <strain evidence="2">JCM 18459</strain>
    </source>
</reference>
<dbReference type="Proteomes" id="UP001500221">
    <property type="component" value="Unassembled WGS sequence"/>
</dbReference>
<comment type="caution">
    <text evidence="1">The sequence shown here is derived from an EMBL/GenBank/DDBJ whole genome shotgun (WGS) entry which is preliminary data.</text>
</comment>
<dbReference type="Gene3D" id="3.40.50.300">
    <property type="entry name" value="P-loop containing nucleotide triphosphate hydrolases"/>
    <property type="match status" value="1"/>
</dbReference>
<protein>
    <submittedName>
        <fullName evidence="1">AAA family ATPase</fullName>
    </submittedName>
</protein>
<accession>A0ABP9Q4T7</accession>
<dbReference type="EMBL" id="BAABKG010000008">
    <property type="protein sequence ID" value="GAA5156731.1"/>
    <property type="molecule type" value="Genomic_DNA"/>
</dbReference>
<organism evidence="1 2">
    <name type="scientific">Nocardioides marinquilinus</name>
    <dbReference type="NCBI Taxonomy" id="1210400"/>
    <lineage>
        <taxon>Bacteria</taxon>
        <taxon>Bacillati</taxon>
        <taxon>Actinomycetota</taxon>
        <taxon>Actinomycetes</taxon>
        <taxon>Propionibacteriales</taxon>
        <taxon>Nocardioidaceae</taxon>
        <taxon>Nocardioides</taxon>
    </lineage>
</organism>
<keyword evidence="2" id="KW-1185">Reference proteome</keyword>
<sequence length="186" mass="20716">MIVWLNGTFGVGKTTTARRLVERDPRLRLFDPEWVGYLLREHLADVPVDGAVVTDFQQWPSWRRLVPVVADEVATATGQPLVAVQTVLVEAYWRELRAGLRARDHEVLHVVLTVADDEAVRRIETDEVEAGAVAWRLRHREVWAAARGWMTAAADLVVDTTDRTPDDVAATVAAAVDRHLGGPADR</sequence>
<name>A0ABP9Q4T7_9ACTN</name>
<dbReference type="RefSeq" id="WP_345464563.1">
    <property type="nucleotide sequence ID" value="NZ_BAABKG010000008.1"/>
</dbReference>